<dbReference type="Proteomes" id="UP000036681">
    <property type="component" value="Unplaced"/>
</dbReference>
<dbReference type="InterPro" id="IPR006186">
    <property type="entry name" value="Ser/Thr-sp_prot-phosphatase"/>
</dbReference>
<dbReference type="InterPro" id="IPR004843">
    <property type="entry name" value="Calcineurin-like_PHP"/>
</dbReference>
<dbReference type="SUPFAM" id="SSF56300">
    <property type="entry name" value="Metallo-dependent phosphatases"/>
    <property type="match status" value="1"/>
</dbReference>
<evidence type="ECO:0000259" key="3">
    <source>
        <dbReference type="SMART" id="SM00156"/>
    </source>
</evidence>
<accession>A0A0M3I1P4</accession>
<name>A0A0M3I1P4_ASCLU</name>
<dbReference type="GO" id="GO:0005634">
    <property type="term" value="C:nucleus"/>
    <property type="evidence" value="ECO:0007669"/>
    <property type="project" value="TreeGrafter"/>
</dbReference>
<dbReference type="CDD" id="cd00144">
    <property type="entry name" value="MPP_PPP_family"/>
    <property type="match status" value="1"/>
</dbReference>
<feature type="chain" id="PRO_5005656924" evidence="2">
    <location>
        <begin position="23"/>
        <end position="554"/>
    </location>
</feature>
<keyword evidence="1" id="KW-0472">Membrane</keyword>
<feature type="transmembrane region" description="Helical" evidence="1">
    <location>
        <begin position="128"/>
        <end position="145"/>
    </location>
</feature>
<dbReference type="WBParaSite" id="ALUE_0001024401-mRNA-1">
    <property type="protein sequence ID" value="ALUE_0001024401-mRNA-1"/>
    <property type="gene ID" value="ALUE_0001024401"/>
</dbReference>
<keyword evidence="1" id="KW-1133">Transmembrane helix</keyword>
<reference evidence="5" key="1">
    <citation type="submission" date="2017-02" db="UniProtKB">
        <authorList>
            <consortium name="WormBaseParasite"/>
        </authorList>
    </citation>
    <scope>IDENTIFICATION</scope>
</reference>
<dbReference type="GO" id="GO:0004722">
    <property type="term" value="F:protein serine/threonine phosphatase activity"/>
    <property type="evidence" value="ECO:0007669"/>
    <property type="project" value="TreeGrafter"/>
</dbReference>
<dbReference type="InterPro" id="IPR050341">
    <property type="entry name" value="PP1_catalytic_subunit"/>
</dbReference>
<feature type="domain" description="Serine/threonine specific protein phosphatases" evidence="3">
    <location>
        <begin position="287"/>
        <end position="551"/>
    </location>
</feature>
<dbReference type="PRINTS" id="PR00114">
    <property type="entry name" value="STPHPHTASE"/>
</dbReference>
<dbReference type="PANTHER" id="PTHR11668:SF290">
    <property type="entry name" value="SERINE_THREONINE SPECIFIC PROTEIN PHOSPHATASES DOMAIN-CONTAINING PROTEIN"/>
    <property type="match status" value="1"/>
</dbReference>
<feature type="signal peptide" evidence="2">
    <location>
        <begin position="1"/>
        <end position="22"/>
    </location>
</feature>
<evidence type="ECO:0000313" key="4">
    <source>
        <dbReference type="Proteomes" id="UP000036681"/>
    </source>
</evidence>
<evidence type="ECO:0000313" key="5">
    <source>
        <dbReference type="WBParaSite" id="ALUE_0001024401-mRNA-1"/>
    </source>
</evidence>
<dbReference type="Gene3D" id="3.60.21.10">
    <property type="match status" value="1"/>
</dbReference>
<evidence type="ECO:0000256" key="1">
    <source>
        <dbReference type="SAM" id="Phobius"/>
    </source>
</evidence>
<keyword evidence="2" id="KW-0732">Signal</keyword>
<dbReference type="Pfam" id="PF00149">
    <property type="entry name" value="Metallophos"/>
    <property type="match status" value="1"/>
</dbReference>
<proteinExistence type="predicted"/>
<organism evidence="4 5">
    <name type="scientific">Ascaris lumbricoides</name>
    <name type="common">Giant roundworm</name>
    <dbReference type="NCBI Taxonomy" id="6252"/>
    <lineage>
        <taxon>Eukaryota</taxon>
        <taxon>Metazoa</taxon>
        <taxon>Ecdysozoa</taxon>
        <taxon>Nematoda</taxon>
        <taxon>Chromadorea</taxon>
        <taxon>Rhabditida</taxon>
        <taxon>Spirurina</taxon>
        <taxon>Ascaridomorpha</taxon>
        <taxon>Ascaridoidea</taxon>
        <taxon>Ascarididae</taxon>
        <taxon>Ascaris</taxon>
    </lineage>
</organism>
<keyword evidence="1" id="KW-0812">Transmembrane</keyword>
<dbReference type="PANTHER" id="PTHR11668">
    <property type="entry name" value="SERINE/THREONINE PROTEIN PHOSPHATASE"/>
    <property type="match status" value="1"/>
</dbReference>
<keyword evidence="4" id="KW-1185">Reference proteome</keyword>
<evidence type="ECO:0000256" key="2">
    <source>
        <dbReference type="SAM" id="SignalP"/>
    </source>
</evidence>
<dbReference type="AlphaFoldDB" id="A0A0M3I1P4"/>
<dbReference type="SMART" id="SM00156">
    <property type="entry name" value="PP2Ac"/>
    <property type="match status" value="1"/>
</dbReference>
<protein>
    <submittedName>
        <fullName evidence="5">SER_THR_PHOSPHATASE domain-containing protein</fullName>
    </submittedName>
</protein>
<dbReference type="InterPro" id="IPR029052">
    <property type="entry name" value="Metallo-depent_PP-like"/>
</dbReference>
<sequence length="554" mass="62955">MCSWKSSLTATVFVSIIHVVALLDCSLLTPCRNDFYCIQILQLERDKDGIIINESRKRSCEPNNNTICSLCKDIKQRGGACLIHINSNIKVKCCSWDGCNRSPIKIVHRNHRGFTYLPFSHTAVQYDTLWFILAVLLYSSIYAYIKNRARRRYLLYDYNTVPDGALLAADIEIFRTMQKEGRSLDGRLSASELHSVLLFVASKGTKKMPVVAQSGKLNVEYVTHEAHQATGYDRLVLKPEILKAGVEGLETEAWDVEIGVRIIRDFQTKYESLLWRMIEQGPGFFRMEPIELRDLFEEVSDIVDSESSLLELPSDLVIVGDLRGRYCDLLRWFQLYGYPPKRRYLFLGGIVDSENPDSMETITLIAALKRVLPYDVFILRGATEYLTYRPRTRFPKRLCGAIAKLMARLFDTLPLAALINFRILAVHSGIDAKMYSFDSIKQILRPLKGAGGQLPRGIIFNIPRPGFNGFKTIRGSRGHYFGEEDVNKCIETLGLSLIIRSRTPCPNGYFTFANGRMLSIWSNNGRSLKMATTLSINADMQISLHSLRSSYCMN</sequence>
<dbReference type="GO" id="GO:0005737">
    <property type="term" value="C:cytoplasm"/>
    <property type="evidence" value="ECO:0007669"/>
    <property type="project" value="TreeGrafter"/>
</dbReference>